<gene>
    <name evidence="5" type="ORF">IQ249_02780</name>
</gene>
<protein>
    <submittedName>
        <fullName evidence="5">GNAT family N-acetyltransferase</fullName>
    </submittedName>
</protein>
<dbReference type="InterPro" id="IPR000182">
    <property type="entry name" value="GNAT_dom"/>
</dbReference>
<comment type="caution">
    <text evidence="5">The sequence shown here is derived from an EMBL/GenBank/DDBJ whole genome shotgun (WGS) entry which is preliminary data.</text>
</comment>
<sequence length="187" mass="21307">MTQQPILQTQRLVLRPFNLADAPDVQRLAGAREIAANTAHIPHPYEDGVAEVWIEQNAVSFQEGKSLAFAIVERQSSRLCGAIGFGISIVNVHAELGYWIGKPYWGQGYCTEAARTILEYGFATLGLNRICSNHFARNPASGRVMEKIGMTYEGCLRQHFWKWGKFEDLKQYGILNREWQMQQENRF</sequence>
<dbReference type="SUPFAM" id="SSF55729">
    <property type="entry name" value="Acyl-CoA N-acyltransferases (Nat)"/>
    <property type="match status" value="1"/>
</dbReference>
<evidence type="ECO:0000256" key="2">
    <source>
        <dbReference type="ARBA" id="ARBA00023315"/>
    </source>
</evidence>
<evidence type="ECO:0000313" key="6">
    <source>
        <dbReference type="Proteomes" id="UP000654482"/>
    </source>
</evidence>
<dbReference type="Gene3D" id="3.40.630.30">
    <property type="match status" value="1"/>
</dbReference>
<proteinExistence type="inferred from homology"/>
<keyword evidence="2" id="KW-0012">Acyltransferase</keyword>
<dbReference type="GO" id="GO:0016747">
    <property type="term" value="F:acyltransferase activity, transferring groups other than amino-acyl groups"/>
    <property type="evidence" value="ECO:0007669"/>
    <property type="project" value="InterPro"/>
</dbReference>
<evidence type="ECO:0000259" key="4">
    <source>
        <dbReference type="PROSITE" id="PS51186"/>
    </source>
</evidence>
<name>A0A8J7AMZ3_9CYAN</name>
<feature type="domain" description="N-acetyltransferase" evidence="4">
    <location>
        <begin position="12"/>
        <end position="173"/>
    </location>
</feature>
<dbReference type="PROSITE" id="PS51186">
    <property type="entry name" value="GNAT"/>
    <property type="match status" value="1"/>
</dbReference>
<dbReference type="PANTHER" id="PTHR43792:SF8">
    <property type="entry name" value="[RIBOSOMAL PROTEIN US5]-ALANINE N-ACETYLTRANSFERASE"/>
    <property type="match status" value="1"/>
</dbReference>
<evidence type="ECO:0000256" key="3">
    <source>
        <dbReference type="ARBA" id="ARBA00038502"/>
    </source>
</evidence>
<accession>A0A8J7AMZ3</accession>
<evidence type="ECO:0000256" key="1">
    <source>
        <dbReference type="ARBA" id="ARBA00022679"/>
    </source>
</evidence>
<dbReference type="InterPro" id="IPR051531">
    <property type="entry name" value="N-acetyltransferase"/>
</dbReference>
<dbReference type="Pfam" id="PF13302">
    <property type="entry name" value="Acetyltransf_3"/>
    <property type="match status" value="1"/>
</dbReference>
<dbReference type="InterPro" id="IPR016181">
    <property type="entry name" value="Acyl_CoA_acyltransferase"/>
</dbReference>
<dbReference type="EMBL" id="JADEWZ010000003">
    <property type="protein sequence ID" value="MBE9114813.1"/>
    <property type="molecule type" value="Genomic_DNA"/>
</dbReference>
<reference evidence="5" key="1">
    <citation type="submission" date="2020-10" db="EMBL/GenBank/DDBJ databases">
        <authorList>
            <person name="Castelo-Branco R."/>
            <person name="Eusebio N."/>
            <person name="Adriana R."/>
            <person name="Vieira A."/>
            <person name="Brugerolle De Fraissinette N."/>
            <person name="Rezende De Castro R."/>
            <person name="Schneider M.P."/>
            <person name="Vasconcelos V."/>
            <person name="Leao P.N."/>
        </authorList>
    </citation>
    <scope>NUCLEOTIDE SEQUENCE</scope>
    <source>
        <strain evidence="5">LEGE 07157</strain>
    </source>
</reference>
<evidence type="ECO:0000313" key="5">
    <source>
        <dbReference type="EMBL" id="MBE9114813.1"/>
    </source>
</evidence>
<dbReference type="PANTHER" id="PTHR43792">
    <property type="entry name" value="GNAT FAMILY, PUTATIVE (AFU_ORTHOLOGUE AFUA_3G00765)-RELATED-RELATED"/>
    <property type="match status" value="1"/>
</dbReference>
<comment type="similarity">
    <text evidence="3">Belongs to the acetyltransferase family. RimJ subfamily.</text>
</comment>
<dbReference type="Proteomes" id="UP000654482">
    <property type="component" value="Unassembled WGS sequence"/>
</dbReference>
<organism evidence="5 6">
    <name type="scientific">Lusitaniella coriacea LEGE 07157</name>
    <dbReference type="NCBI Taxonomy" id="945747"/>
    <lineage>
        <taxon>Bacteria</taxon>
        <taxon>Bacillati</taxon>
        <taxon>Cyanobacteriota</taxon>
        <taxon>Cyanophyceae</taxon>
        <taxon>Spirulinales</taxon>
        <taxon>Lusitaniellaceae</taxon>
        <taxon>Lusitaniella</taxon>
    </lineage>
</organism>
<dbReference type="AlphaFoldDB" id="A0A8J7AMZ3"/>
<keyword evidence="1" id="KW-0808">Transferase</keyword>
<keyword evidence="6" id="KW-1185">Reference proteome</keyword>